<evidence type="ECO:0000256" key="1">
    <source>
        <dbReference type="SAM" id="Phobius"/>
    </source>
</evidence>
<geneLocation type="plasmid" evidence="3">
    <name>p_lmay_mdi222_tenre</name>
</geneLocation>
<feature type="transmembrane region" description="Helical" evidence="1">
    <location>
        <begin position="29"/>
        <end position="49"/>
    </location>
</feature>
<keyword evidence="1" id="KW-0812">Transmembrane</keyword>
<organism evidence="2 3">
    <name type="scientific">Leptospira mayottensis</name>
    <dbReference type="NCBI Taxonomy" id="1137606"/>
    <lineage>
        <taxon>Bacteria</taxon>
        <taxon>Pseudomonadati</taxon>
        <taxon>Spirochaetota</taxon>
        <taxon>Spirochaetia</taxon>
        <taxon>Leptospirales</taxon>
        <taxon>Leptospiraceae</taxon>
        <taxon>Leptospira</taxon>
    </lineage>
</organism>
<protein>
    <submittedName>
        <fullName evidence="2">Uncharacterized protein</fullName>
    </submittedName>
</protein>
<keyword evidence="1" id="KW-1133">Transmembrane helix</keyword>
<evidence type="ECO:0000313" key="2">
    <source>
        <dbReference type="EMBL" id="AXR66604.1"/>
    </source>
</evidence>
<keyword evidence="1" id="KW-0472">Membrane</keyword>
<gene>
    <name evidence="2" type="ORF">DQM28_20630</name>
</gene>
<name>A0ABM6YEJ9_9LEPT</name>
<reference evidence="2 3" key="2">
    <citation type="submission" date="2018-09" db="EMBL/GenBank/DDBJ databases">
        <title>Complete Genome sequences of three Leptospira mayottensis isolates obtained from Tenrecid mammals endemic to the Malagasy region.</title>
        <authorList>
            <person name="Cordonin C."/>
            <person name="Toty C."/>
        </authorList>
    </citation>
    <scope>NUCLEOTIDE SEQUENCE [LARGE SCALE GENOMIC DNA]</scope>
    <source>
        <strain evidence="2 3">MDI222</strain>
        <plasmid evidence="3">p_lmay_mdi222_tenre</plasmid>
    </source>
</reference>
<keyword evidence="3" id="KW-1185">Reference proteome</keyword>
<reference evidence="2 3" key="1">
    <citation type="submission" date="2018-06" db="EMBL/GenBank/DDBJ databases">
        <authorList>
            <person name="Tortosa P."/>
        </authorList>
    </citation>
    <scope>NUCLEOTIDE SEQUENCE [LARGE SCALE GENOMIC DNA]</scope>
    <source>
        <strain evidence="2 3">MDI222</strain>
        <plasmid evidence="3">p_lmay_mdi222_tenre</plasmid>
    </source>
</reference>
<proteinExistence type="predicted"/>
<sequence length="323" mass="37897">MNTEINETVEKSLWDQMKSSLNERVGSPFYFSFAISFLMWNWDIFYILLFESYSYEKFRISLTNYDFTIWKTTGTAFIYSLIYTIPNLISDNFSFRFKIFNENNKNKYQEKSLFLNSITSDKIKHGYEDSISKLNKKIEHLNSALEKIHSYYHNYMTSYFLKENNLTNAILSLEMCWKNQDYFSNDIGKSVGLLNIDSNERRPILTNSPDFNTNSRLDEKGIILAVYEKEILIAKKGTIPLEFFKNSISNYEELFNKIQKKEFGIEIYLSKVPGTMIAHFNTPETKNEASINYYGAYTLIGIAMDIGITLNFQNKSSLPMHFF</sequence>
<evidence type="ECO:0000313" key="3">
    <source>
        <dbReference type="Proteomes" id="UP000258889"/>
    </source>
</evidence>
<dbReference type="Proteomes" id="UP000258889">
    <property type="component" value="Plasmid p_lmay_mdi222_tenre"/>
</dbReference>
<dbReference type="EMBL" id="CP030146">
    <property type="protein sequence ID" value="AXR66604.1"/>
    <property type="molecule type" value="Genomic_DNA"/>
</dbReference>
<keyword evidence="2" id="KW-0614">Plasmid</keyword>
<accession>A0ABM6YEJ9</accession>
<dbReference type="RefSeq" id="WP_002749084.1">
    <property type="nucleotide sequence ID" value="NZ_CP030146.1"/>
</dbReference>